<dbReference type="Pfam" id="PF04909">
    <property type="entry name" value="Amidohydro_2"/>
    <property type="match status" value="1"/>
</dbReference>
<dbReference type="Gene3D" id="3.20.20.140">
    <property type="entry name" value="Metal-dependent hydrolases"/>
    <property type="match status" value="1"/>
</dbReference>
<dbReference type="InterPro" id="IPR006680">
    <property type="entry name" value="Amidohydro-rel"/>
</dbReference>
<evidence type="ECO:0000256" key="1">
    <source>
        <dbReference type="ARBA" id="ARBA00023239"/>
    </source>
</evidence>
<organism evidence="3 4">
    <name type="scientific">Brevibacillus thermoruber</name>
    <dbReference type="NCBI Taxonomy" id="33942"/>
    <lineage>
        <taxon>Bacteria</taxon>
        <taxon>Bacillati</taxon>
        <taxon>Bacillota</taxon>
        <taxon>Bacilli</taxon>
        <taxon>Bacillales</taxon>
        <taxon>Paenibacillaceae</taxon>
        <taxon>Brevibacillus</taxon>
    </lineage>
</organism>
<reference evidence="3" key="1">
    <citation type="submission" date="2022-12" db="EMBL/GenBank/DDBJ databases">
        <title>Draft genome sequence of the thermophilic strain Brevibacillus thermoruber HT42, isolated from Los Humeros, Puebla, Mexico, with biotechnological potential.</title>
        <authorList>
            <person name="Lara Sanchez J."/>
            <person name="Solis Palacios R."/>
            <person name="Bustos Baena A.S."/>
            <person name="Ruz Baez A.E."/>
            <person name="Espinosa Luna G."/>
            <person name="Oliart Ros R.M."/>
        </authorList>
    </citation>
    <scope>NUCLEOTIDE SEQUENCE</scope>
    <source>
        <strain evidence="3">HT42</strain>
    </source>
</reference>
<gene>
    <name evidence="3" type="ORF">O3V59_19150</name>
</gene>
<comment type="caution">
    <text evidence="3">The sequence shown here is derived from an EMBL/GenBank/DDBJ whole genome shotgun (WGS) entry which is preliminary data.</text>
</comment>
<dbReference type="PANTHER" id="PTHR21240:SF28">
    <property type="entry name" value="ISO-OROTATE DECARBOXYLASE (EUROFUNG)"/>
    <property type="match status" value="1"/>
</dbReference>
<dbReference type="GO" id="GO:0016831">
    <property type="term" value="F:carboxy-lyase activity"/>
    <property type="evidence" value="ECO:0007669"/>
    <property type="project" value="InterPro"/>
</dbReference>
<dbReference type="EMBL" id="JAPYYP010000032">
    <property type="protein sequence ID" value="MDA5110469.1"/>
    <property type="molecule type" value="Genomic_DNA"/>
</dbReference>
<dbReference type="InterPro" id="IPR032466">
    <property type="entry name" value="Metal_Hydrolase"/>
</dbReference>
<dbReference type="GO" id="GO:0005829">
    <property type="term" value="C:cytosol"/>
    <property type="evidence" value="ECO:0007669"/>
    <property type="project" value="TreeGrafter"/>
</dbReference>
<dbReference type="GO" id="GO:0016787">
    <property type="term" value="F:hydrolase activity"/>
    <property type="evidence" value="ECO:0007669"/>
    <property type="project" value="InterPro"/>
</dbReference>
<name>A0A9X3TU46_9BACL</name>
<proteinExistence type="predicted"/>
<sequence length="312" mass="34599">MYDVHTHVIPPDVIQWLKSHAHDVNAAWIKRDPAKADFLRVNGTWEFELKEAFINPALYLEEQEQAGVTHSLVSPIPQLFLYDCPAAVTAELASVYNRSLAAWAGAHQQRLSALATVTLQEPARAANELRDAMGLGLKGAIIATSWSGNLLSHEKFAPFWEEADHQKAILFLHPLLSVDARLGQRMMANLIGVPWETTVCAVDLMLSGLMDKYPNVKILLAHGGGYLPYQIGRLETGYAKWKAVNAHLQASPHDYLKRFWYDTVLWNPAGIRCLIDLVGGDRVVPGSDYPFDLCAWPPDSSGATGFQTLMAE</sequence>
<protein>
    <submittedName>
        <fullName evidence="3">Amidohydrolase family protein</fullName>
    </submittedName>
</protein>
<dbReference type="Proteomes" id="UP001151071">
    <property type="component" value="Unassembled WGS sequence"/>
</dbReference>
<dbReference type="AlphaFoldDB" id="A0A9X3TU46"/>
<keyword evidence="4" id="KW-1185">Reference proteome</keyword>
<evidence type="ECO:0000259" key="2">
    <source>
        <dbReference type="Pfam" id="PF04909"/>
    </source>
</evidence>
<keyword evidence="1" id="KW-0456">Lyase</keyword>
<dbReference type="InterPro" id="IPR032465">
    <property type="entry name" value="ACMSD"/>
</dbReference>
<dbReference type="RefSeq" id="WP_065066893.1">
    <property type="nucleotide sequence ID" value="NZ_JAPYYP010000032.1"/>
</dbReference>
<evidence type="ECO:0000313" key="3">
    <source>
        <dbReference type="EMBL" id="MDA5110469.1"/>
    </source>
</evidence>
<feature type="domain" description="Amidohydrolase-related" evidence="2">
    <location>
        <begin position="2"/>
        <end position="300"/>
    </location>
</feature>
<dbReference type="SUPFAM" id="SSF51556">
    <property type="entry name" value="Metallo-dependent hydrolases"/>
    <property type="match status" value="1"/>
</dbReference>
<accession>A0A9X3TU46</accession>
<dbReference type="PANTHER" id="PTHR21240">
    <property type="entry name" value="2-AMINO-3-CARBOXYLMUCONATE-6-SEMIALDEHYDE DECARBOXYLASE"/>
    <property type="match status" value="1"/>
</dbReference>
<evidence type="ECO:0000313" key="4">
    <source>
        <dbReference type="Proteomes" id="UP001151071"/>
    </source>
</evidence>
<dbReference type="GO" id="GO:0019748">
    <property type="term" value="P:secondary metabolic process"/>
    <property type="evidence" value="ECO:0007669"/>
    <property type="project" value="TreeGrafter"/>
</dbReference>